<evidence type="ECO:0000259" key="6">
    <source>
        <dbReference type="Pfam" id="PF00703"/>
    </source>
</evidence>
<sequence>MRNVLLLLLCLVPLLSARAQTRTEIPLLNNWRTTVDEKNQQAHPGFEQADFNDRTWKAVAVPHNWDAYEGYRRQRHGNLHGYAWYRKTFTVTPPKSGQQYFLFFEGVGSYATVWLNGKPVGQHAGGRTTFTLDVTDAIRLDGRANVLAVRADHPAGIQDLLWVCGGCSEERGFSEGSQPLGIFRPVQLVITNPVRIQPFGVHIWADSTLTAQAAQLHVATEIKNYSRKAQTLTVLNQLLDRQGKVVAETKMKRKLAASGTVELHQQLPQLKQPHLWSVQDPYLYRLVTRVQAGSKLLDELETPYGIRWISWPIGTAAAAGQKQFLLNDKPVFINGIAEYEHLLGQSHAFTPEQIQTRVQQMKAAGFNAFRDAHQPHNLRYQANWDSLGWLWWPQLAAHVWYDTPQFRQNFKTLLVDWIKERRNSPSVVLWGLENESTLPEDFAKECTALIRQLDPTASRQRKVTTCNGGKGTDWDVPQNWTGTYGGDPNTYGADVERQVLIGEYGAWRTLDLHSEGPPVFNSGPFSEDRFTQLMELKVKLAESAKDKTAGHFFWLLTSHDNPGRVQGGEGQRELDRIGPVNYKGLLTPWEEPTDAFYMFRANYAPKDKEPMVYLASHTWPDRWLKPGLKDSIAVYSNCDEVELFNDVNATSLGRKTRAGIGTHFQWDKANIQYNVLYAVGYVGGKAVAKDYIVLHHLPKAPGFEKLLAGAQPVTAPQPGLNYLYRVNCGGPAYTDRHGSQWLPDQPRTSPETWGSESWTREFPGVSPFFASQRRTFDPIQGTTDWPLFQSFRYGREKLRYTFPVPDGDYQVELYFTEPWLGTGGGLDCTGWRLFDVAINGATVLKDLDIWKEVGHDQALKKTVKAHVTGGQLEVSFPRVASGQALISAIAIATSDAAAKSAPAPQPVISGLQVAEAAAARQWTIETWLDTGNQPYTDSPFAFSSLPSALYGAEWLRMPSNNPQLPKQKSAGSPSLLERESAPEGSREVPPRATFQVSTVADVYIGLDAKAAPPAWLKQYEDTKTTLETNEAGGRIFRVYRQRFAAGATVQLGPNSSTPNTRPYIVAVNRASSIEPAYDLKAITGYKPATARTSGPGLVRETVNTKESITFKEPTGSAVEWTIQVGVADTYSLTMRYANQLTKPLTAKLSVALGDGTVLKEETVELVPSKPGKWNYLASSTGSMINAGSYTVKLTALDAAGLSVSGLEVQ</sequence>
<feature type="domain" description="Glycoside hydrolase family 2 immunoglobulin-like beta-sandwich" evidence="6">
    <location>
        <begin position="202"/>
        <end position="307"/>
    </location>
</feature>
<dbReference type="Pfam" id="PF02836">
    <property type="entry name" value="Glyco_hydro_2_C"/>
    <property type="match status" value="1"/>
</dbReference>
<feature type="domain" description="DUF4982" evidence="9">
    <location>
        <begin position="631"/>
        <end position="688"/>
    </location>
</feature>
<dbReference type="Gene3D" id="2.60.40.10">
    <property type="entry name" value="Immunoglobulins"/>
    <property type="match status" value="2"/>
</dbReference>
<organism evidence="11 12">
    <name type="scientific">Hymenobacter telluris</name>
    <dbReference type="NCBI Taxonomy" id="2816474"/>
    <lineage>
        <taxon>Bacteria</taxon>
        <taxon>Pseudomonadati</taxon>
        <taxon>Bacteroidota</taxon>
        <taxon>Cytophagia</taxon>
        <taxon>Cytophagales</taxon>
        <taxon>Hymenobacteraceae</taxon>
        <taxon>Hymenobacter</taxon>
    </lineage>
</organism>
<dbReference type="InterPro" id="IPR032311">
    <property type="entry name" value="DUF4982"/>
</dbReference>
<proteinExistence type="inferred from homology"/>
<dbReference type="RefSeq" id="WP_206980153.1">
    <property type="nucleotide sequence ID" value="NZ_JAFLQZ010000001.1"/>
</dbReference>
<reference evidence="11" key="1">
    <citation type="submission" date="2021-03" db="EMBL/GenBank/DDBJ databases">
        <authorList>
            <person name="Kim M.K."/>
        </authorList>
    </citation>
    <scope>NUCLEOTIDE SEQUENCE</scope>
    <source>
        <strain evidence="11">BT186</strain>
    </source>
</reference>
<dbReference type="InterPro" id="IPR054593">
    <property type="entry name" value="Beta-mannosidase-like_N2"/>
</dbReference>
<dbReference type="Pfam" id="PF16355">
    <property type="entry name" value="DUF4982"/>
    <property type="match status" value="1"/>
</dbReference>
<dbReference type="PANTHER" id="PTHR42732:SF1">
    <property type="entry name" value="BETA-MANNOSIDASE"/>
    <property type="match status" value="1"/>
</dbReference>
<dbReference type="EMBL" id="JAFLQZ010000001">
    <property type="protein sequence ID" value="MBO0356655.1"/>
    <property type="molecule type" value="Genomic_DNA"/>
</dbReference>
<evidence type="ECO:0000256" key="2">
    <source>
        <dbReference type="ARBA" id="ARBA00022801"/>
    </source>
</evidence>
<dbReference type="Pfam" id="PF22666">
    <property type="entry name" value="Glyco_hydro_2_N2"/>
    <property type="match status" value="1"/>
</dbReference>
<keyword evidence="3" id="KW-0326">Glycosidase</keyword>
<evidence type="ECO:0000259" key="8">
    <source>
        <dbReference type="Pfam" id="PF11721"/>
    </source>
</evidence>
<dbReference type="SUPFAM" id="SSF49303">
    <property type="entry name" value="beta-Galactosidase/glucuronidase domain"/>
    <property type="match status" value="1"/>
</dbReference>
<dbReference type="SUPFAM" id="SSF51445">
    <property type="entry name" value="(Trans)glycosidases"/>
    <property type="match status" value="1"/>
</dbReference>
<comment type="similarity">
    <text evidence="1">Belongs to the glycosyl hydrolase 2 family.</text>
</comment>
<feature type="domain" description="Malectin" evidence="8">
    <location>
        <begin position="723"/>
        <end position="889"/>
    </location>
</feature>
<feature type="chain" id="PRO_5038085386" evidence="5">
    <location>
        <begin position="20"/>
        <end position="1209"/>
    </location>
</feature>
<dbReference type="GO" id="GO:0004553">
    <property type="term" value="F:hydrolase activity, hydrolyzing O-glycosyl compounds"/>
    <property type="evidence" value="ECO:0007669"/>
    <property type="project" value="InterPro"/>
</dbReference>
<dbReference type="InterPro" id="IPR051913">
    <property type="entry name" value="GH2_Domain-Containing"/>
</dbReference>
<keyword evidence="12" id="KW-1185">Reference proteome</keyword>
<dbReference type="InterPro" id="IPR006102">
    <property type="entry name" value="Ig-like_GH2"/>
</dbReference>
<dbReference type="GO" id="GO:0005975">
    <property type="term" value="P:carbohydrate metabolic process"/>
    <property type="evidence" value="ECO:0007669"/>
    <property type="project" value="InterPro"/>
</dbReference>
<keyword evidence="2" id="KW-0378">Hydrolase</keyword>
<dbReference type="InterPro" id="IPR021720">
    <property type="entry name" value="Malectin_dom"/>
</dbReference>
<evidence type="ECO:0000256" key="4">
    <source>
        <dbReference type="SAM" id="MobiDB-lite"/>
    </source>
</evidence>
<evidence type="ECO:0000259" key="7">
    <source>
        <dbReference type="Pfam" id="PF02836"/>
    </source>
</evidence>
<dbReference type="Pfam" id="PF11721">
    <property type="entry name" value="Malectin"/>
    <property type="match status" value="1"/>
</dbReference>
<dbReference type="PANTHER" id="PTHR42732">
    <property type="entry name" value="BETA-GALACTOSIDASE"/>
    <property type="match status" value="1"/>
</dbReference>
<comment type="caution">
    <text evidence="11">The sequence shown here is derived from an EMBL/GenBank/DDBJ whole genome shotgun (WGS) entry which is preliminary data.</text>
</comment>
<dbReference type="Gene3D" id="2.60.120.260">
    <property type="entry name" value="Galactose-binding domain-like"/>
    <property type="match status" value="2"/>
</dbReference>
<evidence type="ECO:0000313" key="12">
    <source>
        <dbReference type="Proteomes" id="UP000664144"/>
    </source>
</evidence>
<evidence type="ECO:0000259" key="9">
    <source>
        <dbReference type="Pfam" id="PF16355"/>
    </source>
</evidence>
<evidence type="ECO:0000256" key="3">
    <source>
        <dbReference type="ARBA" id="ARBA00023295"/>
    </source>
</evidence>
<evidence type="ECO:0000313" key="11">
    <source>
        <dbReference type="EMBL" id="MBO0356655.1"/>
    </source>
</evidence>
<dbReference type="Gene3D" id="2.60.120.430">
    <property type="entry name" value="Galactose-binding lectin"/>
    <property type="match status" value="1"/>
</dbReference>
<feature type="domain" description="Glycoside hydrolase family 2 catalytic" evidence="7">
    <location>
        <begin position="321"/>
        <end position="456"/>
    </location>
</feature>
<dbReference type="InterPro" id="IPR006101">
    <property type="entry name" value="Glyco_hydro_2"/>
</dbReference>
<feature type="compositionally biased region" description="Polar residues" evidence="4">
    <location>
        <begin position="960"/>
        <end position="972"/>
    </location>
</feature>
<protein>
    <submittedName>
        <fullName evidence="11">DUF4982 domain-containing protein</fullName>
    </submittedName>
</protein>
<evidence type="ECO:0000256" key="1">
    <source>
        <dbReference type="ARBA" id="ARBA00007401"/>
    </source>
</evidence>
<feature type="signal peptide" evidence="5">
    <location>
        <begin position="1"/>
        <end position="19"/>
    </location>
</feature>
<keyword evidence="5" id="KW-0732">Signal</keyword>
<dbReference type="Proteomes" id="UP000664144">
    <property type="component" value="Unassembled WGS sequence"/>
</dbReference>
<evidence type="ECO:0000259" key="10">
    <source>
        <dbReference type="Pfam" id="PF22666"/>
    </source>
</evidence>
<dbReference type="AlphaFoldDB" id="A0A939ESE6"/>
<dbReference type="PRINTS" id="PR00132">
    <property type="entry name" value="GLHYDRLASE2"/>
</dbReference>
<accession>A0A939ESE6</accession>
<dbReference type="InterPro" id="IPR017853">
    <property type="entry name" value="GH"/>
</dbReference>
<feature type="domain" description="Beta-mannosidase-like galactose-binding" evidence="10">
    <location>
        <begin position="84"/>
        <end position="154"/>
    </location>
</feature>
<evidence type="ECO:0000256" key="5">
    <source>
        <dbReference type="SAM" id="SignalP"/>
    </source>
</evidence>
<gene>
    <name evidence="11" type="ORF">J0X19_01735</name>
</gene>
<feature type="region of interest" description="Disordered" evidence="4">
    <location>
        <begin position="960"/>
        <end position="990"/>
    </location>
</feature>
<dbReference type="Pfam" id="PF00703">
    <property type="entry name" value="Glyco_hydro_2"/>
    <property type="match status" value="1"/>
</dbReference>
<dbReference type="Gene3D" id="3.20.20.80">
    <property type="entry name" value="Glycosidases"/>
    <property type="match status" value="1"/>
</dbReference>
<feature type="compositionally biased region" description="Basic and acidic residues" evidence="4">
    <location>
        <begin position="976"/>
        <end position="989"/>
    </location>
</feature>
<name>A0A939ESE6_9BACT</name>
<dbReference type="InterPro" id="IPR008979">
    <property type="entry name" value="Galactose-bd-like_sf"/>
</dbReference>
<dbReference type="SUPFAM" id="SSF49785">
    <property type="entry name" value="Galactose-binding domain-like"/>
    <property type="match status" value="3"/>
</dbReference>
<dbReference type="InterPro" id="IPR006103">
    <property type="entry name" value="Glyco_hydro_2_cat"/>
</dbReference>
<dbReference type="InterPro" id="IPR013783">
    <property type="entry name" value="Ig-like_fold"/>
</dbReference>
<dbReference type="InterPro" id="IPR036156">
    <property type="entry name" value="Beta-gal/glucu_dom_sf"/>
</dbReference>